<dbReference type="Proteomes" id="UP000029590">
    <property type="component" value="Unassembled WGS sequence"/>
</dbReference>
<protein>
    <submittedName>
        <fullName evidence="1">Uncharacterized protein</fullName>
    </submittedName>
</protein>
<organism evidence="1 2">
    <name type="scientific">Burkholderia gladioli</name>
    <name type="common">Pseudomonas marginata</name>
    <name type="synonym">Phytomonas marginata</name>
    <dbReference type="NCBI Taxonomy" id="28095"/>
    <lineage>
        <taxon>Bacteria</taxon>
        <taxon>Pseudomonadati</taxon>
        <taxon>Pseudomonadota</taxon>
        <taxon>Betaproteobacteria</taxon>
        <taxon>Burkholderiales</taxon>
        <taxon>Burkholderiaceae</taxon>
        <taxon>Burkholderia</taxon>
    </lineage>
</organism>
<proteinExistence type="predicted"/>
<reference evidence="1 2" key="1">
    <citation type="submission" date="2014-04" db="EMBL/GenBank/DDBJ databases">
        <authorList>
            <person name="Bishop-Lilly K.A."/>
            <person name="Broomall S.M."/>
            <person name="Chain P.S."/>
            <person name="Chertkov O."/>
            <person name="Coyne S.R."/>
            <person name="Daligault H.E."/>
            <person name="Davenport K.W."/>
            <person name="Erkkila T."/>
            <person name="Frey K.G."/>
            <person name="Gibbons H.S."/>
            <person name="Gu W."/>
            <person name="Jaissle J."/>
            <person name="Johnson S.L."/>
            <person name="Koroleva G.I."/>
            <person name="Ladner J.T."/>
            <person name="Lo C.-C."/>
            <person name="Minogue T.D."/>
            <person name="Munk C."/>
            <person name="Palacios G.F."/>
            <person name="Redden C.L."/>
            <person name="Rosenzweig C.N."/>
            <person name="Scholz M.B."/>
            <person name="Teshima H."/>
            <person name="Xu Y."/>
        </authorList>
    </citation>
    <scope>NUCLEOTIDE SEQUENCE [LARGE SCALE GENOMIC DNA]</scope>
    <source>
        <strain evidence="2">gladioli</strain>
    </source>
</reference>
<evidence type="ECO:0000313" key="1">
    <source>
        <dbReference type="EMBL" id="KGC20326.1"/>
    </source>
</evidence>
<comment type="caution">
    <text evidence="1">The sequence shown here is derived from an EMBL/GenBank/DDBJ whole genome shotgun (WGS) entry which is preliminary data.</text>
</comment>
<name>A0AAW3FCQ6_BURGA</name>
<evidence type="ECO:0000313" key="2">
    <source>
        <dbReference type="Proteomes" id="UP000029590"/>
    </source>
</evidence>
<dbReference type="AlphaFoldDB" id="A0AAW3FCQ6"/>
<accession>A0AAW3FCQ6</accession>
<gene>
    <name evidence="1" type="ORF">DM48_7914</name>
</gene>
<sequence length="73" mass="7756">MRRHIATCIGCGCDDDHACWDDAQDAPCSWVRVDYTAGLGVCSACPDLVSAGTPAIARSACRRSRGSLMPRQA</sequence>
<dbReference type="EMBL" id="JPGG01000012">
    <property type="protein sequence ID" value="KGC20326.1"/>
    <property type="molecule type" value="Genomic_DNA"/>
</dbReference>